<dbReference type="SMART" id="SM00387">
    <property type="entry name" value="HATPase_c"/>
    <property type="match status" value="1"/>
</dbReference>
<evidence type="ECO:0000313" key="9">
    <source>
        <dbReference type="Proteomes" id="UP000187404"/>
    </source>
</evidence>
<protein>
    <recommendedName>
        <fullName evidence="2">histidine kinase</fullName>
        <ecNumber evidence="2">2.7.13.3</ecNumber>
    </recommendedName>
</protein>
<sequence>MKNGRGTDGRRRRVLPYGQACGRIMNREKILKTISVALFVSMSALIRFNFITEGFIVAMSVLIMGIFIYCYEDLSPMYIAALSGIFSPMFRLILTYVQDGRLQYTLETVLPDMGFFFTYGILYTLIYRFLIDGPKTLRNFTFVIPFCDFFGNVGEMTIRSILAGHSLFTVEILTYLGIIALVRTALVLVVLVAIESYSSFLVRREHDEVYKRLLTQASVVDSEMRLMEKNESDVEEVMKKAYNLYKEAGADPEVPHRFTTQILEIAKNTHEVKADYQNVISVLQEDYLDKIGNQSMLMSEICKLEKANVMNLIRRRGYRASVTVRGQVDFKVHDSFKMMSVVRNLLTNSAEAIGTEQGRIMLTLSAEVREIHDVRGEARALYYRITVYDNGPGIEKEDLDTIFLDGYSTKFNRDTGYIQRGLGLNVVRDYVENVFHGTIAVDSRPGKFTEFTLLIPAKQMEEDSQ</sequence>
<evidence type="ECO:0000256" key="4">
    <source>
        <dbReference type="ARBA" id="ARBA00022777"/>
    </source>
</evidence>
<name>A0A1Q9JEU9_9FIRM</name>
<proteinExistence type="predicted"/>
<keyword evidence="6" id="KW-1133">Transmembrane helix</keyword>
<evidence type="ECO:0000256" key="1">
    <source>
        <dbReference type="ARBA" id="ARBA00000085"/>
    </source>
</evidence>
<dbReference type="SUPFAM" id="SSF55874">
    <property type="entry name" value="ATPase domain of HSP90 chaperone/DNA topoisomerase II/histidine kinase"/>
    <property type="match status" value="1"/>
</dbReference>
<feature type="transmembrane region" description="Helical" evidence="6">
    <location>
        <begin position="109"/>
        <end position="130"/>
    </location>
</feature>
<feature type="transmembrane region" description="Helical" evidence="6">
    <location>
        <begin position="78"/>
        <end position="97"/>
    </location>
</feature>
<dbReference type="PANTHER" id="PTHR43547:SF10">
    <property type="entry name" value="SENSOR HISTIDINE KINASE DCUS"/>
    <property type="match status" value="1"/>
</dbReference>
<dbReference type="Gene3D" id="3.30.565.10">
    <property type="entry name" value="Histidine kinase-like ATPase, C-terminal domain"/>
    <property type="match status" value="1"/>
</dbReference>
<dbReference type="PRINTS" id="PR00344">
    <property type="entry name" value="BCTRLSENSOR"/>
</dbReference>
<keyword evidence="5" id="KW-0902">Two-component regulatory system</keyword>
<keyword evidence="3" id="KW-0597">Phosphoprotein</keyword>
<organism evidence="8 9">
    <name type="scientific">Hornefia porci</name>
    <dbReference type="NCBI Taxonomy" id="2652292"/>
    <lineage>
        <taxon>Bacteria</taxon>
        <taxon>Bacillati</taxon>
        <taxon>Bacillota</taxon>
        <taxon>Clostridia</taxon>
        <taxon>Peptostreptococcales</taxon>
        <taxon>Anaerovoracaceae</taxon>
        <taxon>Hornefia</taxon>
    </lineage>
</organism>
<dbReference type="InterPro" id="IPR004358">
    <property type="entry name" value="Sig_transdc_His_kin-like_C"/>
</dbReference>
<keyword evidence="6" id="KW-0472">Membrane</keyword>
<dbReference type="STRING" id="1261640.BHK98_00160"/>
<evidence type="ECO:0000313" key="8">
    <source>
        <dbReference type="EMBL" id="OLR54641.1"/>
    </source>
</evidence>
<comment type="catalytic activity">
    <reaction evidence="1">
        <text>ATP + protein L-histidine = ADP + protein N-phospho-L-histidine.</text>
        <dbReference type="EC" id="2.7.13.3"/>
    </reaction>
</comment>
<dbReference type="AlphaFoldDB" id="A0A1Q9JEU9"/>
<dbReference type="Proteomes" id="UP000187404">
    <property type="component" value="Unassembled WGS sequence"/>
</dbReference>
<keyword evidence="9" id="KW-1185">Reference proteome</keyword>
<evidence type="ECO:0000256" key="5">
    <source>
        <dbReference type="ARBA" id="ARBA00023012"/>
    </source>
</evidence>
<dbReference type="Pfam" id="PF02518">
    <property type="entry name" value="HATPase_c"/>
    <property type="match status" value="1"/>
</dbReference>
<feature type="domain" description="Histidine kinase" evidence="7">
    <location>
        <begin position="334"/>
        <end position="459"/>
    </location>
</feature>
<dbReference type="GO" id="GO:0000155">
    <property type="term" value="F:phosphorelay sensor kinase activity"/>
    <property type="evidence" value="ECO:0007669"/>
    <property type="project" value="TreeGrafter"/>
</dbReference>
<reference evidence="8 9" key="1">
    <citation type="journal article" date="2016" name="Appl. Environ. Microbiol.">
        <title>Function and Phylogeny of Bacterial Butyryl Coenzyme A:Acetate Transferases and Their Diversity in the Proximal Colon of Swine.</title>
        <authorList>
            <person name="Trachsel J."/>
            <person name="Bayles D.O."/>
            <person name="Looft T."/>
            <person name="Levine U.Y."/>
            <person name="Allen H.K."/>
        </authorList>
    </citation>
    <scope>NUCLEOTIDE SEQUENCE [LARGE SCALE GENOMIC DNA]</scope>
    <source>
        <strain evidence="8 9">68-3-10</strain>
    </source>
</reference>
<feature type="transmembrane region" description="Helical" evidence="6">
    <location>
        <begin position="54"/>
        <end position="71"/>
    </location>
</feature>
<comment type="caution">
    <text evidence="8">The sequence shown here is derived from an EMBL/GenBank/DDBJ whole genome shotgun (WGS) entry which is preliminary data.</text>
</comment>
<dbReference type="EC" id="2.7.13.3" evidence="2"/>
<feature type="transmembrane region" description="Helical" evidence="6">
    <location>
        <begin position="174"/>
        <end position="194"/>
    </location>
</feature>
<dbReference type="InterPro" id="IPR036890">
    <property type="entry name" value="HATPase_C_sf"/>
</dbReference>
<keyword evidence="6" id="KW-0812">Transmembrane</keyword>
<dbReference type="EMBL" id="MJIE01000001">
    <property type="protein sequence ID" value="OLR54641.1"/>
    <property type="molecule type" value="Genomic_DNA"/>
</dbReference>
<dbReference type="PANTHER" id="PTHR43547">
    <property type="entry name" value="TWO-COMPONENT HISTIDINE KINASE"/>
    <property type="match status" value="1"/>
</dbReference>
<accession>A0A1Q9JEU9</accession>
<keyword evidence="4" id="KW-0418">Kinase</keyword>
<evidence type="ECO:0000256" key="3">
    <source>
        <dbReference type="ARBA" id="ARBA00022553"/>
    </source>
</evidence>
<dbReference type="InterPro" id="IPR005467">
    <property type="entry name" value="His_kinase_dom"/>
</dbReference>
<dbReference type="InterPro" id="IPR003594">
    <property type="entry name" value="HATPase_dom"/>
</dbReference>
<gene>
    <name evidence="8" type="ORF">BHK98_00160</name>
</gene>
<dbReference type="PROSITE" id="PS50109">
    <property type="entry name" value="HIS_KIN"/>
    <property type="match status" value="1"/>
</dbReference>
<keyword evidence="4" id="KW-0808">Transferase</keyword>
<evidence type="ECO:0000259" key="7">
    <source>
        <dbReference type="PROSITE" id="PS50109"/>
    </source>
</evidence>
<evidence type="ECO:0000256" key="2">
    <source>
        <dbReference type="ARBA" id="ARBA00012438"/>
    </source>
</evidence>
<evidence type="ECO:0000256" key="6">
    <source>
        <dbReference type="SAM" id="Phobius"/>
    </source>
</evidence>